<dbReference type="RefSeq" id="WP_159434644.1">
    <property type="nucleotide sequence ID" value="NZ_FQZY01000039.1"/>
</dbReference>
<dbReference type="Proteomes" id="UP000184301">
    <property type="component" value="Unassembled WGS sequence"/>
</dbReference>
<dbReference type="AlphaFoldDB" id="A0A1M6R2S1"/>
<dbReference type="NCBIfam" id="TIGR02532">
    <property type="entry name" value="IV_pilin_GFxxxE"/>
    <property type="match status" value="1"/>
</dbReference>
<accession>A0A1M6R2S1</accession>
<dbReference type="InterPro" id="IPR045584">
    <property type="entry name" value="Pilin-like"/>
</dbReference>
<keyword evidence="1" id="KW-1133">Transmembrane helix</keyword>
<dbReference type="OrthoDB" id="1956482at2"/>
<dbReference type="Pfam" id="PF07963">
    <property type="entry name" value="N_methyl"/>
    <property type="match status" value="1"/>
</dbReference>
<evidence type="ECO:0000313" key="2">
    <source>
        <dbReference type="EMBL" id="SHK26723.1"/>
    </source>
</evidence>
<dbReference type="EMBL" id="FQZY01000039">
    <property type="protein sequence ID" value="SHK26723.1"/>
    <property type="molecule type" value="Genomic_DNA"/>
</dbReference>
<dbReference type="PANTHER" id="PTHR30093">
    <property type="entry name" value="GENERAL SECRETION PATHWAY PROTEIN G"/>
    <property type="match status" value="1"/>
</dbReference>
<sequence length="276" mass="30378">MKQREKNQGFTLAELLIVIAIIAVLVAVSIPLFTNRLKKAREATCAANCKTLQRHIVAELLDEKDAGETPETLLPVMIEKDDAKCPSEGVFSISPSGATLETGFKVVCSKHGSVPSFGDATQREKILQILSEAKNGDKLVSRVDSGAAELPSAAKEAVATLKKAGFDFEKMGAKSWSYVRGKSEGEAFLYWSTEDISDREPGTTVPVMRYNQKTGTYTVWIATVTKKTEDTVGTYNVYDSYAGYGESINQSKDKQTYENMLQFYEKALKEQASKEQ</sequence>
<gene>
    <name evidence="2" type="ORF">SAMN02745243_02591</name>
</gene>
<protein>
    <submittedName>
        <fullName evidence="2">Prepilin-type N-terminal cleavage/methylation domain-containing protein</fullName>
    </submittedName>
</protein>
<dbReference type="SUPFAM" id="SSF54523">
    <property type="entry name" value="Pili subunits"/>
    <property type="match status" value="1"/>
</dbReference>
<keyword evidence="1" id="KW-0812">Transmembrane</keyword>
<evidence type="ECO:0000256" key="1">
    <source>
        <dbReference type="SAM" id="Phobius"/>
    </source>
</evidence>
<proteinExistence type="predicted"/>
<reference evidence="2 3" key="1">
    <citation type="submission" date="2016-11" db="EMBL/GenBank/DDBJ databases">
        <authorList>
            <person name="Jaros S."/>
            <person name="Januszkiewicz K."/>
            <person name="Wedrychowicz H."/>
        </authorList>
    </citation>
    <scope>NUCLEOTIDE SEQUENCE [LARGE SCALE GENOMIC DNA]</scope>
    <source>
        <strain evidence="2 3">DSM 15480</strain>
    </source>
</reference>
<evidence type="ECO:0000313" key="3">
    <source>
        <dbReference type="Proteomes" id="UP000184301"/>
    </source>
</evidence>
<keyword evidence="3" id="KW-1185">Reference proteome</keyword>
<dbReference type="InterPro" id="IPR012902">
    <property type="entry name" value="N_methyl_site"/>
</dbReference>
<dbReference type="Gene3D" id="3.30.700.10">
    <property type="entry name" value="Glycoprotein, Type 4 Pilin"/>
    <property type="match status" value="1"/>
</dbReference>
<name>A0A1M6R2S1_9FIRM</name>
<organism evidence="2 3">
    <name type="scientific">Hespellia stercorisuis DSM 15480</name>
    <dbReference type="NCBI Taxonomy" id="1121950"/>
    <lineage>
        <taxon>Bacteria</taxon>
        <taxon>Bacillati</taxon>
        <taxon>Bacillota</taxon>
        <taxon>Clostridia</taxon>
        <taxon>Lachnospirales</taxon>
        <taxon>Lachnospiraceae</taxon>
        <taxon>Hespellia</taxon>
    </lineage>
</organism>
<feature type="transmembrane region" description="Helical" evidence="1">
    <location>
        <begin position="12"/>
        <end position="33"/>
    </location>
</feature>
<keyword evidence="1" id="KW-0472">Membrane</keyword>
<dbReference type="STRING" id="1121950.SAMN02745243_02591"/>